<reference evidence="2" key="2">
    <citation type="submission" date="2015-01" db="EMBL/GenBank/DDBJ databases">
        <title>Evolutionary Origins and Diversification of the Mycorrhizal Mutualists.</title>
        <authorList>
            <consortium name="DOE Joint Genome Institute"/>
            <consortium name="Mycorrhizal Genomics Consortium"/>
            <person name="Kohler A."/>
            <person name="Kuo A."/>
            <person name="Nagy L.G."/>
            <person name="Floudas D."/>
            <person name="Copeland A."/>
            <person name="Barry K.W."/>
            <person name="Cichocki N."/>
            <person name="Veneault-Fourrey C."/>
            <person name="LaButti K."/>
            <person name="Lindquist E.A."/>
            <person name="Lipzen A."/>
            <person name="Lundell T."/>
            <person name="Morin E."/>
            <person name="Murat C."/>
            <person name="Riley R."/>
            <person name="Ohm R."/>
            <person name="Sun H."/>
            <person name="Tunlid A."/>
            <person name="Henrissat B."/>
            <person name="Grigoriev I.V."/>
            <person name="Hibbett D.S."/>
            <person name="Martin F."/>
        </authorList>
    </citation>
    <scope>NUCLEOTIDE SEQUENCE [LARGE SCALE GENOMIC DNA]</scope>
    <source>
        <strain evidence="2">F 1598</strain>
    </source>
</reference>
<dbReference type="EMBL" id="KN833188">
    <property type="protein sequence ID" value="KIM71918.1"/>
    <property type="molecule type" value="Genomic_DNA"/>
</dbReference>
<evidence type="ECO:0000313" key="2">
    <source>
        <dbReference type="Proteomes" id="UP000054166"/>
    </source>
</evidence>
<reference evidence="1 2" key="1">
    <citation type="submission" date="2014-04" db="EMBL/GenBank/DDBJ databases">
        <authorList>
            <consortium name="DOE Joint Genome Institute"/>
            <person name="Kuo A."/>
            <person name="Tarkka M."/>
            <person name="Buscot F."/>
            <person name="Kohler A."/>
            <person name="Nagy L.G."/>
            <person name="Floudas D."/>
            <person name="Copeland A."/>
            <person name="Barry K.W."/>
            <person name="Cichocki N."/>
            <person name="Veneault-Fourrey C."/>
            <person name="LaButti K."/>
            <person name="Lindquist E.A."/>
            <person name="Lipzen A."/>
            <person name="Lundell T."/>
            <person name="Morin E."/>
            <person name="Murat C."/>
            <person name="Sun H."/>
            <person name="Tunlid A."/>
            <person name="Henrissat B."/>
            <person name="Grigoriev I.V."/>
            <person name="Hibbett D.S."/>
            <person name="Martin F."/>
            <person name="Nordberg H.P."/>
            <person name="Cantor M.N."/>
            <person name="Hua S.X."/>
        </authorList>
    </citation>
    <scope>NUCLEOTIDE SEQUENCE [LARGE SCALE GENOMIC DNA]</scope>
    <source>
        <strain evidence="1 2">F 1598</strain>
    </source>
</reference>
<gene>
    <name evidence="1" type="ORF">PILCRDRAFT_747669</name>
</gene>
<accession>A0A0C3ADP3</accession>
<name>A0A0C3ADP3_PILCF</name>
<proteinExistence type="predicted"/>
<protein>
    <submittedName>
        <fullName evidence="1">Uncharacterized protein</fullName>
    </submittedName>
</protein>
<dbReference type="InParanoid" id="A0A0C3ADP3"/>
<evidence type="ECO:0000313" key="1">
    <source>
        <dbReference type="EMBL" id="KIM71918.1"/>
    </source>
</evidence>
<dbReference type="AlphaFoldDB" id="A0A0C3ADP3"/>
<sequence length="129" mass="14368">MYPSRSSTKLEANIRGLEFVYGALDRASENALSTKASVLLRSRLYLIYVRNGSLVDQRPDWDSSGPRVSSPGFHVCPPIPPSILMHNMQSRHKMARNYNILHPEIFGDTAAQGVPRASLPSSDPFHPHN</sequence>
<keyword evidence="2" id="KW-1185">Reference proteome</keyword>
<organism evidence="1 2">
    <name type="scientific">Piloderma croceum (strain F 1598)</name>
    <dbReference type="NCBI Taxonomy" id="765440"/>
    <lineage>
        <taxon>Eukaryota</taxon>
        <taxon>Fungi</taxon>
        <taxon>Dikarya</taxon>
        <taxon>Basidiomycota</taxon>
        <taxon>Agaricomycotina</taxon>
        <taxon>Agaricomycetes</taxon>
        <taxon>Agaricomycetidae</taxon>
        <taxon>Atheliales</taxon>
        <taxon>Atheliaceae</taxon>
        <taxon>Piloderma</taxon>
    </lineage>
</organism>
<dbReference type="Proteomes" id="UP000054166">
    <property type="component" value="Unassembled WGS sequence"/>
</dbReference>
<dbReference type="HOGENOM" id="CLU_1949654_0_0_1"/>